<organism evidence="3 4">
    <name type="scientific">Dactylosporangium maewongense</name>
    <dbReference type="NCBI Taxonomy" id="634393"/>
    <lineage>
        <taxon>Bacteria</taxon>
        <taxon>Bacillati</taxon>
        <taxon>Actinomycetota</taxon>
        <taxon>Actinomycetes</taxon>
        <taxon>Micromonosporales</taxon>
        <taxon>Micromonosporaceae</taxon>
        <taxon>Dactylosporangium</taxon>
    </lineage>
</organism>
<evidence type="ECO:0000313" key="4">
    <source>
        <dbReference type="Proteomes" id="UP001501470"/>
    </source>
</evidence>
<dbReference type="SMART" id="SM00881">
    <property type="entry name" value="CoA_binding"/>
    <property type="match status" value="1"/>
</dbReference>
<dbReference type="PANTHER" id="PTHR33303">
    <property type="entry name" value="CYTOPLASMIC PROTEIN-RELATED"/>
    <property type="match status" value="1"/>
</dbReference>
<dbReference type="Pfam" id="PF13380">
    <property type="entry name" value="CoA_binding_2"/>
    <property type="match status" value="1"/>
</dbReference>
<sequence>MCTPRQLLAGARTIAVVGASRDPLAPANWVPRMLQEHGWRTIPVNLEDVRLFGERVYGRLADIPCHVDIVSVFRPAADAPGIVRDAAAAGAGAVWLEPGTVSPEARHLAEAAGLGYVEDLCIGAERALSQMVVGGVTPAPPVYEGPGVPPTPVPPTPVPPTPVPPMPVPPTPVPPAPEPVAGGLEPPARPAPAHARSAVACRSARQARHRPRGQRPSVRQRSLRRVKESHGRIDGYYDITSDRTTTWPDGRRAGGTRAGLLHGRPMRRILTAWLADSDHATASRRAAPRIRRQTAAVL</sequence>
<dbReference type="InterPro" id="IPR036291">
    <property type="entry name" value="NAD(P)-bd_dom_sf"/>
</dbReference>
<proteinExistence type="predicted"/>
<dbReference type="Proteomes" id="UP001501470">
    <property type="component" value="Unassembled WGS sequence"/>
</dbReference>
<name>A0ABP4M304_9ACTN</name>
<reference evidence="4" key="1">
    <citation type="journal article" date="2019" name="Int. J. Syst. Evol. Microbiol.">
        <title>The Global Catalogue of Microorganisms (GCM) 10K type strain sequencing project: providing services to taxonomists for standard genome sequencing and annotation.</title>
        <authorList>
            <consortium name="The Broad Institute Genomics Platform"/>
            <consortium name="The Broad Institute Genome Sequencing Center for Infectious Disease"/>
            <person name="Wu L."/>
            <person name="Ma J."/>
        </authorList>
    </citation>
    <scope>NUCLEOTIDE SEQUENCE [LARGE SCALE GENOMIC DNA]</scope>
    <source>
        <strain evidence="4">JCM 15933</strain>
    </source>
</reference>
<feature type="domain" description="CoA-binding" evidence="2">
    <location>
        <begin position="7"/>
        <end position="100"/>
    </location>
</feature>
<dbReference type="SUPFAM" id="SSF51735">
    <property type="entry name" value="NAD(P)-binding Rossmann-fold domains"/>
    <property type="match status" value="1"/>
</dbReference>
<evidence type="ECO:0000313" key="3">
    <source>
        <dbReference type="EMBL" id="GAA1535483.1"/>
    </source>
</evidence>
<dbReference type="PANTHER" id="PTHR33303:SF2">
    <property type="entry name" value="COA-BINDING DOMAIN-CONTAINING PROTEIN"/>
    <property type="match status" value="1"/>
</dbReference>
<evidence type="ECO:0000256" key="1">
    <source>
        <dbReference type="SAM" id="MobiDB-lite"/>
    </source>
</evidence>
<feature type="region of interest" description="Disordered" evidence="1">
    <location>
        <begin position="201"/>
        <end position="227"/>
    </location>
</feature>
<dbReference type="EMBL" id="BAAAQD010000013">
    <property type="protein sequence ID" value="GAA1535483.1"/>
    <property type="molecule type" value="Genomic_DNA"/>
</dbReference>
<gene>
    <name evidence="3" type="ORF">GCM10009827_062230</name>
</gene>
<evidence type="ECO:0000259" key="2">
    <source>
        <dbReference type="SMART" id="SM00881"/>
    </source>
</evidence>
<dbReference type="Gene3D" id="3.40.50.720">
    <property type="entry name" value="NAD(P)-binding Rossmann-like Domain"/>
    <property type="match status" value="1"/>
</dbReference>
<keyword evidence="4" id="KW-1185">Reference proteome</keyword>
<comment type="caution">
    <text evidence="3">The sequence shown here is derived from an EMBL/GenBank/DDBJ whole genome shotgun (WGS) entry which is preliminary data.</text>
</comment>
<accession>A0ABP4M304</accession>
<protein>
    <recommendedName>
        <fullName evidence="2">CoA-binding domain-containing protein</fullName>
    </recommendedName>
</protein>
<dbReference type="InterPro" id="IPR003781">
    <property type="entry name" value="CoA-bd"/>
</dbReference>